<dbReference type="Proteomes" id="UP000679213">
    <property type="component" value="Chromosome I"/>
</dbReference>
<keyword evidence="1" id="KW-0812">Transmembrane</keyword>
<keyword evidence="1" id="KW-1133">Transmembrane helix</keyword>
<organism evidence="2 3">
    <name type="scientific">Methanocaldococcus lauensis</name>
    <dbReference type="NCBI Taxonomy" id="2546128"/>
    <lineage>
        <taxon>Archaea</taxon>
        <taxon>Methanobacteriati</taxon>
        <taxon>Methanobacteriota</taxon>
        <taxon>Methanomada group</taxon>
        <taxon>Methanococci</taxon>
        <taxon>Methanococcales</taxon>
        <taxon>Methanocaldococcaceae</taxon>
        <taxon>Methanocaldococcus</taxon>
    </lineage>
</organism>
<dbReference type="KEGG" id="mesg:MLAUSG7_0602"/>
<dbReference type="RefSeq" id="WP_250543624.1">
    <property type="nucleotide sequence ID" value="NZ_LR792632.1"/>
</dbReference>
<evidence type="ECO:0000313" key="3">
    <source>
        <dbReference type="Proteomes" id="UP000679213"/>
    </source>
</evidence>
<gene>
    <name evidence="2" type="ORF">MLAUSG7_0602</name>
</gene>
<keyword evidence="1" id="KW-0472">Membrane</keyword>
<keyword evidence="3" id="KW-1185">Reference proteome</keyword>
<proteinExistence type="predicted"/>
<dbReference type="GeneID" id="65883416"/>
<dbReference type="EMBL" id="LR792632">
    <property type="protein sequence ID" value="CAB3288216.1"/>
    <property type="molecule type" value="Genomic_DNA"/>
</dbReference>
<evidence type="ECO:0000256" key="1">
    <source>
        <dbReference type="SAM" id="Phobius"/>
    </source>
</evidence>
<protein>
    <submittedName>
        <fullName evidence="2">Uncharacterized protein</fullName>
    </submittedName>
</protein>
<dbReference type="AlphaFoldDB" id="A0A8D6SZG0"/>
<accession>A0A8D6SZG0</accession>
<reference evidence="2 3" key="1">
    <citation type="submission" date="2020-04" db="EMBL/GenBank/DDBJ databases">
        <authorList>
            <consortium name="Genoscope - CEA"/>
            <person name="William W."/>
        </authorList>
    </citation>
    <scope>NUCLEOTIDE SEQUENCE [LARGE SCALE GENOMIC DNA]</scope>
    <source>
        <strain evidence="2 3">SG7</strain>
    </source>
</reference>
<evidence type="ECO:0000313" key="2">
    <source>
        <dbReference type="EMBL" id="CAB3288216.1"/>
    </source>
</evidence>
<sequence>MILSMLRRLPKPKFRPRPHIIRPPRPKLPHILHIPHPKITIRPHIRPHIVRPPIRTPKIHFPKPIVRKIPRPHIINIRRPKFPTIHEIRSPEIHIPKPKIPRIKEIKIPKPNIKLRRNNILKNEPKTSVWDKANAIIGGLGVATTAAELYMMSKWMNSGNTNNYGGSPEDYLGYDMGSDYGDYGYGDMGYGGGEYGDVGYDGGYSDIGYGSGGGYLDSLGDTLGSAASDYLPDSMLDPSEDIEDGTLTPTDDGGYVDDNGNYYVPDPETGELINPETGEPYIPKKTKYALIGILLILLLAVGLWIYKKKKKKG</sequence>
<name>A0A8D6SZG0_9EURY</name>
<feature type="transmembrane region" description="Helical" evidence="1">
    <location>
        <begin position="288"/>
        <end position="306"/>
    </location>
</feature>